<proteinExistence type="predicted"/>
<dbReference type="EMBL" id="CP000155">
    <property type="protein sequence ID" value="ABC29581.1"/>
    <property type="molecule type" value="Genomic_DNA"/>
</dbReference>
<accession>Q2SIE3</accession>
<dbReference type="CDD" id="cd03401">
    <property type="entry name" value="SPFH_prohibitin"/>
    <property type="match status" value="1"/>
</dbReference>
<keyword evidence="5" id="KW-0378">Hydrolase</keyword>
<gene>
    <name evidence="5" type="ordered locus">HCH_02803</name>
</gene>
<name>Q2SIE3_HAHCH</name>
<dbReference type="SUPFAM" id="SSF117892">
    <property type="entry name" value="Band 7/SPFH domain"/>
    <property type="match status" value="1"/>
</dbReference>
<evidence type="ECO:0000256" key="3">
    <source>
        <dbReference type="SAM" id="MobiDB-lite"/>
    </source>
</evidence>
<dbReference type="AlphaFoldDB" id="Q2SIE3"/>
<comment type="subcellular location">
    <subcellularLocation>
        <location evidence="1">Membrane</location>
        <topology evidence="1">Single-pass membrane protein</topology>
    </subcellularLocation>
</comment>
<reference evidence="5 6" key="1">
    <citation type="journal article" date="2005" name="Nucleic Acids Res.">
        <title>Genomic blueprint of Hahella chejuensis, a marine microbe producing an algicidal agent.</title>
        <authorList>
            <person name="Jeong H."/>
            <person name="Yim J.H."/>
            <person name="Lee C."/>
            <person name="Choi S.-H."/>
            <person name="Park Y.K."/>
            <person name="Yoon S.H."/>
            <person name="Hur C.-G."/>
            <person name="Kang H.-Y."/>
            <person name="Kim D."/>
            <person name="Lee H.H."/>
            <person name="Park K.H."/>
            <person name="Park S.-H."/>
            <person name="Park H.-S."/>
            <person name="Lee H.K."/>
            <person name="Oh T.K."/>
            <person name="Kim J.F."/>
        </authorList>
    </citation>
    <scope>NUCLEOTIDE SEQUENCE [LARGE SCALE GENOMIC DNA]</scope>
    <source>
        <strain evidence="5 6">KCTC 2396</strain>
    </source>
</reference>
<feature type="domain" description="Band 7" evidence="4">
    <location>
        <begin position="56"/>
        <end position="228"/>
    </location>
</feature>
<dbReference type="InterPro" id="IPR036013">
    <property type="entry name" value="Band_7/SPFH_dom_sf"/>
</dbReference>
<dbReference type="GO" id="GO:0006508">
    <property type="term" value="P:proteolysis"/>
    <property type="evidence" value="ECO:0007669"/>
    <property type="project" value="UniProtKB-KW"/>
</dbReference>
<dbReference type="KEGG" id="hch:HCH_02803"/>
<organism evidence="5 6">
    <name type="scientific">Hahella chejuensis (strain KCTC 2396)</name>
    <dbReference type="NCBI Taxonomy" id="349521"/>
    <lineage>
        <taxon>Bacteria</taxon>
        <taxon>Pseudomonadati</taxon>
        <taxon>Pseudomonadota</taxon>
        <taxon>Gammaproteobacteria</taxon>
        <taxon>Oceanospirillales</taxon>
        <taxon>Hahellaceae</taxon>
        <taxon>Hahella</taxon>
    </lineage>
</organism>
<protein>
    <submittedName>
        <fullName evidence="5">Membrane protease subunit stomatin/prohibitin-like protein</fullName>
    </submittedName>
</protein>
<dbReference type="InterPro" id="IPR000163">
    <property type="entry name" value="Prohibitin"/>
</dbReference>
<sequence>MNATASMSSKGNKRWRERFMTRWRPFWRRAKVPLIVLFFIILFLVAYLFHRIFINIYPGEAGVLWKRFDDGVEQRVYGGGLHIINPFNIMYKYEVRVQQRETIFTVLSKNGLLIRVRASVRFSPNRKTLYLLHEYVGPEYIDRVVIPETQAIIRRVLGEYEPDDIYATQGNIIQNIVLMALTELQQRHIVLDDLLIKEIHLPDTVASAIETKLEEEQKALAYTYILEREQLEIQRKQFESLGIQQFQKNVNEGLTPEYLRYQGIRATLELAKSNNAKLVVIGGSGTDGLPLILNTGGEASTAAATNAPVGISNLSSVFASSVKSVGAGVDQSDISTPLTTPAPKTRTSDPSAPTNAILSSTSSAKPSAKNLGEGIEQRQEAIGVAVD</sequence>
<dbReference type="Proteomes" id="UP000000238">
    <property type="component" value="Chromosome"/>
</dbReference>
<evidence type="ECO:0000313" key="6">
    <source>
        <dbReference type="Proteomes" id="UP000000238"/>
    </source>
</evidence>
<keyword evidence="6" id="KW-1185">Reference proteome</keyword>
<evidence type="ECO:0000259" key="4">
    <source>
        <dbReference type="Pfam" id="PF01145"/>
    </source>
</evidence>
<evidence type="ECO:0000256" key="2">
    <source>
        <dbReference type="ARBA" id="ARBA00023136"/>
    </source>
</evidence>
<dbReference type="PANTHER" id="PTHR23222:SF1">
    <property type="entry name" value="PROHIBITIN-2"/>
    <property type="match status" value="1"/>
</dbReference>
<dbReference type="GO" id="GO:0016020">
    <property type="term" value="C:membrane"/>
    <property type="evidence" value="ECO:0007669"/>
    <property type="project" value="UniProtKB-SubCell"/>
</dbReference>
<dbReference type="HOGENOM" id="CLU_047969_4_2_6"/>
<evidence type="ECO:0000313" key="5">
    <source>
        <dbReference type="EMBL" id="ABC29581.1"/>
    </source>
</evidence>
<feature type="compositionally biased region" description="Polar residues" evidence="3">
    <location>
        <begin position="348"/>
        <end position="365"/>
    </location>
</feature>
<dbReference type="STRING" id="349521.HCH_02803"/>
<dbReference type="PANTHER" id="PTHR23222">
    <property type="entry name" value="PROHIBITIN"/>
    <property type="match status" value="1"/>
</dbReference>
<feature type="region of interest" description="Disordered" evidence="3">
    <location>
        <begin position="329"/>
        <end position="387"/>
    </location>
</feature>
<dbReference type="GO" id="GO:0008233">
    <property type="term" value="F:peptidase activity"/>
    <property type="evidence" value="ECO:0007669"/>
    <property type="project" value="UniProtKB-KW"/>
</dbReference>
<dbReference type="eggNOG" id="COG0330">
    <property type="taxonomic scope" value="Bacteria"/>
</dbReference>
<evidence type="ECO:0000256" key="1">
    <source>
        <dbReference type="ARBA" id="ARBA00004167"/>
    </source>
</evidence>
<keyword evidence="2" id="KW-0472">Membrane</keyword>
<dbReference type="Pfam" id="PF01145">
    <property type="entry name" value="Band_7"/>
    <property type="match status" value="1"/>
</dbReference>
<keyword evidence="5" id="KW-0645">Protease</keyword>
<dbReference type="GO" id="GO:0007005">
    <property type="term" value="P:mitochondrion organization"/>
    <property type="evidence" value="ECO:0007669"/>
    <property type="project" value="TreeGrafter"/>
</dbReference>
<dbReference type="InterPro" id="IPR001107">
    <property type="entry name" value="Band_7"/>
</dbReference>
<dbReference type="Gene3D" id="3.30.479.30">
    <property type="entry name" value="Band 7 domain"/>
    <property type="match status" value="1"/>
</dbReference>